<feature type="domain" description="LITAF" evidence="8">
    <location>
        <begin position="102"/>
        <end position="184"/>
    </location>
</feature>
<evidence type="ECO:0000256" key="5">
    <source>
        <dbReference type="ARBA" id="ARBA00023136"/>
    </source>
</evidence>
<name>A0A8S1NEX4_9CILI</name>
<dbReference type="PROSITE" id="PS51837">
    <property type="entry name" value="LITAF"/>
    <property type="match status" value="1"/>
</dbReference>
<dbReference type="InterPro" id="IPR006629">
    <property type="entry name" value="LITAF"/>
</dbReference>
<keyword evidence="7" id="KW-1133">Transmembrane helix</keyword>
<accession>A0A8S1NEX4</accession>
<protein>
    <recommendedName>
        <fullName evidence="8">LITAF domain-containing protein</fullName>
    </recommendedName>
</protein>
<evidence type="ECO:0000259" key="8">
    <source>
        <dbReference type="PROSITE" id="PS51837"/>
    </source>
</evidence>
<dbReference type="PANTHER" id="PTHR23292">
    <property type="entry name" value="LIPOPOLYSACCHARIDE-INDUCED TUMOR NECROSIS FACTOR-ALPHA FACTOR"/>
    <property type="match status" value="1"/>
</dbReference>
<evidence type="ECO:0000256" key="4">
    <source>
        <dbReference type="ARBA" id="ARBA00022833"/>
    </source>
</evidence>
<dbReference type="InterPro" id="IPR037519">
    <property type="entry name" value="LITAF_fam"/>
</dbReference>
<organism evidence="9 10">
    <name type="scientific">Paramecium sonneborni</name>
    <dbReference type="NCBI Taxonomy" id="65129"/>
    <lineage>
        <taxon>Eukaryota</taxon>
        <taxon>Sar</taxon>
        <taxon>Alveolata</taxon>
        <taxon>Ciliophora</taxon>
        <taxon>Intramacronucleata</taxon>
        <taxon>Oligohymenophorea</taxon>
        <taxon>Peniculida</taxon>
        <taxon>Parameciidae</taxon>
        <taxon>Paramecium</taxon>
    </lineage>
</organism>
<keyword evidence="4" id="KW-0862">Zinc</keyword>
<dbReference type="Proteomes" id="UP000692954">
    <property type="component" value="Unassembled WGS sequence"/>
</dbReference>
<reference evidence="9" key="1">
    <citation type="submission" date="2021-01" db="EMBL/GenBank/DDBJ databases">
        <authorList>
            <consortium name="Genoscope - CEA"/>
            <person name="William W."/>
        </authorList>
    </citation>
    <scope>NUCLEOTIDE SEQUENCE</scope>
</reference>
<evidence type="ECO:0000256" key="1">
    <source>
        <dbReference type="ARBA" id="ARBA00004170"/>
    </source>
</evidence>
<dbReference type="PANTHER" id="PTHR23292:SF6">
    <property type="entry name" value="FI16602P1-RELATED"/>
    <property type="match status" value="1"/>
</dbReference>
<dbReference type="GO" id="GO:0016020">
    <property type="term" value="C:membrane"/>
    <property type="evidence" value="ECO:0007669"/>
    <property type="project" value="UniProtKB-SubCell"/>
</dbReference>
<evidence type="ECO:0000256" key="6">
    <source>
        <dbReference type="SAM" id="MobiDB-lite"/>
    </source>
</evidence>
<sequence>MDQENAKPTQNFATQNVPLLQAQHQPVNQYYAPYSPQIQQPSQQTNQQPYRPNPYQGPNLQGDQYQGNQLLQQQNPLQQQVIQPNIYQQQINGIVLQHPYVPYTPQVLQNASGFRTPALVQCPFCNQHSVTTTSYKPGNDTYLVAVLLFLCCCFLCLIPLLSGDCKDVYHQCSYCGKIVGHTPYKACS</sequence>
<evidence type="ECO:0000313" key="9">
    <source>
        <dbReference type="EMBL" id="CAD8091218.1"/>
    </source>
</evidence>
<evidence type="ECO:0000256" key="3">
    <source>
        <dbReference type="ARBA" id="ARBA00022723"/>
    </source>
</evidence>
<evidence type="ECO:0000313" key="10">
    <source>
        <dbReference type="Proteomes" id="UP000692954"/>
    </source>
</evidence>
<dbReference type="OrthoDB" id="310679at2759"/>
<comment type="caution">
    <text evidence="9">The sequence shown here is derived from an EMBL/GenBank/DDBJ whole genome shotgun (WGS) entry which is preliminary data.</text>
</comment>
<keyword evidence="3" id="KW-0479">Metal-binding</keyword>
<comment type="subcellular location">
    <subcellularLocation>
        <location evidence="1">Membrane</location>
        <topology evidence="1">Peripheral membrane protein</topology>
    </subcellularLocation>
</comment>
<dbReference type="Pfam" id="PF10601">
    <property type="entry name" value="zf-LITAF-like"/>
    <property type="match status" value="1"/>
</dbReference>
<dbReference type="GO" id="GO:0008270">
    <property type="term" value="F:zinc ion binding"/>
    <property type="evidence" value="ECO:0007669"/>
    <property type="project" value="TreeGrafter"/>
</dbReference>
<keyword evidence="10" id="KW-1185">Reference proteome</keyword>
<evidence type="ECO:0000256" key="2">
    <source>
        <dbReference type="ARBA" id="ARBA00005975"/>
    </source>
</evidence>
<feature type="region of interest" description="Disordered" evidence="6">
    <location>
        <begin position="30"/>
        <end position="64"/>
    </location>
</feature>
<keyword evidence="5 7" id="KW-0472">Membrane</keyword>
<dbReference type="SMART" id="SM00714">
    <property type="entry name" value="LITAF"/>
    <property type="match status" value="1"/>
</dbReference>
<dbReference type="EMBL" id="CAJJDN010000057">
    <property type="protein sequence ID" value="CAD8091218.1"/>
    <property type="molecule type" value="Genomic_DNA"/>
</dbReference>
<evidence type="ECO:0000256" key="7">
    <source>
        <dbReference type="SAM" id="Phobius"/>
    </source>
</evidence>
<proteinExistence type="inferred from homology"/>
<feature type="compositionally biased region" description="Low complexity" evidence="6">
    <location>
        <begin position="30"/>
        <end position="50"/>
    </location>
</feature>
<gene>
    <name evidence="9" type="ORF">PSON_ATCC_30995.1.T0570141</name>
</gene>
<comment type="similarity">
    <text evidence="2">Belongs to the CDIP1/LITAF family.</text>
</comment>
<keyword evidence="7" id="KW-0812">Transmembrane</keyword>
<dbReference type="AlphaFoldDB" id="A0A8S1NEX4"/>
<feature type="transmembrane region" description="Helical" evidence="7">
    <location>
        <begin position="142"/>
        <end position="161"/>
    </location>
</feature>